<keyword evidence="2" id="KW-0238">DNA-binding</keyword>
<dbReference type="SUPFAM" id="SSF46785">
    <property type="entry name" value="Winged helix' DNA-binding domain"/>
    <property type="match status" value="1"/>
</dbReference>
<dbReference type="InterPro" id="IPR000835">
    <property type="entry name" value="HTH_MarR-typ"/>
</dbReference>
<feature type="domain" description="HTH marR-type" evidence="4">
    <location>
        <begin position="24"/>
        <end position="172"/>
    </location>
</feature>
<accession>A0ABV9RUC7</accession>
<dbReference type="InterPro" id="IPR011991">
    <property type="entry name" value="ArsR-like_HTH"/>
</dbReference>
<dbReference type="CDD" id="cd00090">
    <property type="entry name" value="HTH_ARSR"/>
    <property type="match status" value="1"/>
</dbReference>
<protein>
    <submittedName>
        <fullName evidence="5">MarR family winged helix-turn-helix transcriptional regulator</fullName>
    </submittedName>
</protein>
<dbReference type="PANTHER" id="PTHR33164">
    <property type="entry name" value="TRANSCRIPTIONAL REGULATOR, MARR FAMILY"/>
    <property type="match status" value="1"/>
</dbReference>
<dbReference type="Pfam" id="PF12802">
    <property type="entry name" value="MarR_2"/>
    <property type="match status" value="1"/>
</dbReference>
<dbReference type="InterPro" id="IPR036388">
    <property type="entry name" value="WH-like_DNA-bd_sf"/>
</dbReference>
<dbReference type="PANTHER" id="PTHR33164:SF43">
    <property type="entry name" value="HTH-TYPE TRANSCRIPTIONAL REPRESSOR YETL"/>
    <property type="match status" value="1"/>
</dbReference>
<keyword evidence="3" id="KW-0804">Transcription</keyword>
<dbReference type="PROSITE" id="PS50995">
    <property type="entry name" value="HTH_MARR_2"/>
    <property type="match status" value="1"/>
</dbReference>
<evidence type="ECO:0000313" key="6">
    <source>
        <dbReference type="Proteomes" id="UP001595859"/>
    </source>
</evidence>
<dbReference type="InterPro" id="IPR039422">
    <property type="entry name" value="MarR/SlyA-like"/>
</dbReference>
<gene>
    <name evidence="5" type="ORF">ACFPCV_05430</name>
</gene>
<dbReference type="RefSeq" id="WP_378054888.1">
    <property type="nucleotide sequence ID" value="NZ_JBHSIS010000002.1"/>
</dbReference>
<proteinExistence type="predicted"/>
<dbReference type="Gene3D" id="1.10.10.10">
    <property type="entry name" value="Winged helix-like DNA-binding domain superfamily/Winged helix DNA-binding domain"/>
    <property type="match status" value="1"/>
</dbReference>
<dbReference type="PROSITE" id="PS01117">
    <property type="entry name" value="HTH_MARR_1"/>
    <property type="match status" value="1"/>
</dbReference>
<dbReference type="InterPro" id="IPR023187">
    <property type="entry name" value="Tscrpt_reg_MarR-type_CS"/>
</dbReference>
<dbReference type="InterPro" id="IPR036390">
    <property type="entry name" value="WH_DNA-bd_sf"/>
</dbReference>
<evidence type="ECO:0000256" key="1">
    <source>
        <dbReference type="ARBA" id="ARBA00023015"/>
    </source>
</evidence>
<sequence length="172" mass="18697">MPTSDQPPALADDNPFADADDPFGPNLAVLLTLAAETFRTKVLTTLAEHGHSDLRSNDIVLLRLAATGRPTITELAELFGVTKQAMSQVVDSLATRGYVERVRDPRDGRRVRLTLSPRGRQALTVAGTARVTEERRVAAALGPDTAAFLRGLRLLTDETSPTWLRMLGQLPE</sequence>
<evidence type="ECO:0000256" key="3">
    <source>
        <dbReference type="ARBA" id="ARBA00023163"/>
    </source>
</evidence>
<evidence type="ECO:0000259" key="4">
    <source>
        <dbReference type="PROSITE" id="PS50995"/>
    </source>
</evidence>
<keyword evidence="1" id="KW-0805">Transcription regulation</keyword>
<evidence type="ECO:0000256" key="2">
    <source>
        <dbReference type="ARBA" id="ARBA00023125"/>
    </source>
</evidence>
<name>A0ABV9RUC7_9PSEU</name>
<evidence type="ECO:0000313" key="5">
    <source>
        <dbReference type="EMBL" id="MFC4852938.1"/>
    </source>
</evidence>
<comment type="caution">
    <text evidence="5">The sequence shown here is derived from an EMBL/GenBank/DDBJ whole genome shotgun (WGS) entry which is preliminary data.</text>
</comment>
<reference evidence="6" key="1">
    <citation type="journal article" date="2019" name="Int. J. Syst. Evol. Microbiol.">
        <title>The Global Catalogue of Microorganisms (GCM) 10K type strain sequencing project: providing services to taxonomists for standard genome sequencing and annotation.</title>
        <authorList>
            <consortium name="The Broad Institute Genomics Platform"/>
            <consortium name="The Broad Institute Genome Sequencing Center for Infectious Disease"/>
            <person name="Wu L."/>
            <person name="Ma J."/>
        </authorList>
    </citation>
    <scope>NUCLEOTIDE SEQUENCE [LARGE SCALE GENOMIC DNA]</scope>
    <source>
        <strain evidence="6">ZS-22-S1</strain>
    </source>
</reference>
<dbReference type="Proteomes" id="UP001595859">
    <property type="component" value="Unassembled WGS sequence"/>
</dbReference>
<organism evidence="5 6">
    <name type="scientific">Actinophytocola glycyrrhizae</name>
    <dbReference type="NCBI Taxonomy" id="2044873"/>
    <lineage>
        <taxon>Bacteria</taxon>
        <taxon>Bacillati</taxon>
        <taxon>Actinomycetota</taxon>
        <taxon>Actinomycetes</taxon>
        <taxon>Pseudonocardiales</taxon>
        <taxon>Pseudonocardiaceae</taxon>
    </lineage>
</organism>
<keyword evidence="6" id="KW-1185">Reference proteome</keyword>
<dbReference type="EMBL" id="JBHSIS010000002">
    <property type="protein sequence ID" value="MFC4852938.1"/>
    <property type="molecule type" value="Genomic_DNA"/>
</dbReference>
<dbReference type="SMART" id="SM00347">
    <property type="entry name" value="HTH_MARR"/>
    <property type="match status" value="1"/>
</dbReference>